<feature type="domain" description="DYW" evidence="2">
    <location>
        <begin position="62"/>
        <end position="154"/>
    </location>
</feature>
<comment type="similarity">
    <text evidence="1">Belongs to the PPR family. PCMP-H subfamily.</text>
</comment>
<evidence type="ECO:0000256" key="1">
    <source>
        <dbReference type="ARBA" id="ARBA00006643"/>
    </source>
</evidence>
<protein>
    <recommendedName>
        <fullName evidence="2">DYW domain-containing protein</fullName>
    </recommendedName>
</protein>
<reference evidence="3" key="1">
    <citation type="submission" date="2023-10" db="EMBL/GenBank/DDBJ databases">
        <title>Chromosome-level genome of the transformable northern wattle, Acacia crassicarpa.</title>
        <authorList>
            <person name="Massaro I."/>
            <person name="Sinha N.R."/>
            <person name="Poethig S."/>
            <person name="Leichty A.R."/>
        </authorList>
    </citation>
    <scope>NUCLEOTIDE SEQUENCE</scope>
    <source>
        <strain evidence="3">Acra3RX</strain>
        <tissue evidence="3">Leaf</tissue>
    </source>
</reference>
<sequence>MQKKVQGIVLDLYDLYYSRHLEEGLYLCREVCTYFAGDDSHPKWADIYELLENLRVEVEAHGYVPDTSYVLRDVDEPMKLKLLWGHSERLAIAFGLLSTLYGSLLRITKNIRVCADCHTVTKHISKIVKREIIVRDANRFHHFVNGECSCNDFW</sequence>
<gene>
    <name evidence="3" type="ORF">QN277_003349</name>
</gene>
<evidence type="ECO:0000313" key="3">
    <source>
        <dbReference type="EMBL" id="KAK4260203.1"/>
    </source>
</evidence>
<keyword evidence="4" id="KW-1185">Reference proteome</keyword>
<evidence type="ECO:0000313" key="4">
    <source>
        <dbReference type="Proteomes" id="UP001293593"/>
    </source>
</evidence>
<dbReference type="EMBL" id="JAWXYG010000010">
    <property type="protein sequence ID" value="KAK4260203.1"/>
    <property type="molecule type" value="Genomic_DNA"/>
</dbReference>
<proteinExistence type="inferred from homology"/>
<evidence type="ECO:0000259" key="2">
    <source>
        <dbReference type="Pfam" id="PF14432"/>
    </source>
</evidence>
<dbReference type="Pfam" id="PF14432">
    <property type="entry name" value="DYW_deaminase"/>
    <property type="match status" value="1"/>
</dbReference>
<name>A0AAE1J194_9FABA</name>
<dbReference type="InterPro" id="IPR032867">
    <property type="entry name" value="DYW_dom"/>
</dbReference>
<accession>A0AAE1J194</accession>
<dbReference type="Proteomes" id="UP001293593">
    <property type="component" value="Unassembled WGS sequence"/>
</dbReference>
<dbReference type="GO" id="GO:0008270">
    <property type="term" value="F:zinc ion binding"/>
    <property type="evidence" value="ECO:0007669"/>
    <property type="project" value="InterPro"/>
</dbReference>
<organism evidence="3 4">
    <name type="scientific">Acacia crassicarpa</name>
    <name type="common">northern wattle</name>
    <dbReference type="NCBI Taxonomy" id="499986"/>
    <lineage>
        <taxon>Eukaryota</taxon>
        <taxon>Viridiplantae</taxon>
        <taxon>Streptophyta</taxon>
        <taxon>Embryophyta</taxon>
        <taxon>Tracheophyta</taxon>
        <taxon>Spermatophyta</taxon>
        <taxon>Magnoliopsida</taxon>
        <taxon>eudicotyledons</taxon>
        <taxon>Gunneridae</taxon>
        <taxon>Pentapetalae</taxon>
        <taxon>rosids</taxon>
        <taxon>fabids</taxon>
        <taxon>Fabales</taxon>
        <taxon>Fabaceae</taxon>
        <taxon>Caesalpinioideae</taxon>
        <taxon>mimosoid clade</taxon>
        <taxon>Acacieae</taxon>
        <taxon>Acacia</taxon>
    </lineage>
</organism>
<comment type="caution">
    <text evidence="3">The sequence shown here is derived from an EMBL/GenBank/DDBJ whole genome shotgun (WGS) entry which is preliminary data.</text>
</comment>
<dbReference type="AlphaFoldDB" id="A0AAE1J194"/>